<feature type="transmembrane region" description="Helical" evidence="1">
    <location>
        <begin position="12"/>
        <end position="30"/>
    </location>
</feature>
<evidence type="ECO:0000256" key="1">
    <source>
        <dbReference type="SAM" id="Phobius"/>
    </source>
</evidence>
<keyword evidence="1" id="KW-0812">Transmembrane</keyword>
<keyword evidence="3" id="KW-1185">Reference proteome</keyword>
<name>A0AAD4LW53_9AGAM</name>
<evidence type="ECO:0000313" key="2">
    <source>
        <dbReference type="EMBL" id="KAI0289242.1"/>
    </source>
</evidence>
<organism evidence="2 3">
    <name type="scientific">Multifurca ochricompacta</name>
    <dbReference type="NCBI Taxonomy" id="376703"/>
    <lineage>
        <taxon>Eukaryota</taxon>
        <taxon>Fungi</taxon>
        <taxon>Dikarya</taxon>
        <taxon>Basidiomycota</taxon>
        <taxon>Agaricomycotina</taxon>
        <taxon>Agaricomycetes</taxon>
        <taxon>Russulales</taxon>
        <taxon>Russulaceae</taxon>
        <taxon>Multifurca</taxon>
    </lineage>
</organism>
<reference evidence="2" key="1">
    <citation type="journal article" date="2022" name="New Phytol.">
        <title>Evolutionary transition to the ectomycorrhizal habit in the genomes of a hyperdiverse lineage of mushroom-forming fungi.</title>
        <authorList>
            <person name="Looney B."/>
            <person name="Miyauchi S."/>
            <person name="Morin E."/>
            <person name="Drula E."/>
            <person name="Courty P.E."/>
            <person name="Kohler A."/>
            <person name="Kuo A."/>
            <person name="LaButti K."/>
            <person name="Pangilinan J."/>
            <person name="Lipzen A."/>
            <person name="Riley R."/>
            <person name="Andreopoulos W."/>
            <person name="He G."/>
            <person name="Johnson J."/>
            <person name="Nolan M."/>
            <person name="Tritt A."/>
            <person name="Barry K.W."/>
            <person name="Grigoriev I.V."/>
            <person name="Nagy L.G."/>
            <person name="Hibbett D."/>
            <person name="Henrissat B."/>
            <person name="Matheny P.B."/>
            <person name="Labbe J."/>
            <person name="Martin F.M."/>
        </authorList>
    </citation>
    <scope>NUCLEOTIDE SEQUENCE</scope>
    <source>
        <strain evidence="2">BPL690</strain>
    </source>
</reference>
<keyword evidence="1" id="KW-1133">Transmembrane helix</keyword>
<proteinExistence type="predicted"/>
<dbReference type="AlphaFoldDB" id="A0AAD4LW53"/>
<dbReference type="EMBL" id="WTXG01000349">
    <property type="protein sequence ID" value="KAI0289242.1"/>
    <property type="molecule type" value="Genomic_DNA"/>
</dbReference>
<feature type="transmembrane region" description="Helical" evidence="1">
    <location>
        <begin position="36"/>
        <end position="55"/>
    </location>
</feature>
<gene>
    <name evidence="2" type="ORF">B0F90DRAFT_1796475</name>
</gene>
<accession>A0AAD4LW53</accession>
<comment type="caution">
    <text evidence="2">The sequence shown here is derived from an EMBL/GenBank/DDBJ whole genome shotgun (WGS) entry which is preliminary data.</text>
</comment>
<evidence type="ECO:0000313" key="3">
    <source>
        <dbReference type="Proteomes" id="UP001203297"/>
    </source>
</evidence>
<keyword evidence="1" id="KW-0472">Membrane</keyword>
<protein>
    <submittedName>
        <fullName evidence="2">Uncharacterized protein</fullName>
    </submittedName>
</protein>
<dbReference type="Proteomes" id="UP001203297">
    <property type="component" value="Unassembled WGS sequence"/>
</dbReference>
<feature type="non-terminal residue" evidence="2">
    <location>
        <position position="56"/>
    </location>
</feature>
<sequence>MHIVFFHRPLSHSFTFYFIFFVHLAFFYFYFFAHPFFIPICLPIYIYILCLFWLIY</sequence>